<evidence type="ECO:0000256" key="2">
    <source>
        <dbReference type="ARBA" id="ARBA00022670"/>
    </source>
</evidence>
<name>A0ABW3TPN4_9MICO</name>
<dbReference type="Gene3D" id="3.90.1720.10">
    <property type="entry name" value="endopeptidase domain like (from Nostoc punctiforme)"/>
    <property type="match status" value="1"/>
</dbReference>
<evidence type="ECO:0000256" key="5">
    <source>
        <dbReference type="SAM" id="Phobius"/>
    </source>
</evidence>
<dbReference type="Proteomes" id="UP001597181">
    <property type="component" value="Unassembled WGS sequence"/>
</dbReference>
<proteinExistence type="inferred from homology"/>
<evidence type="ECO:0000256" key="3">
    <source>
        <dbReference type="ARBA" id="ARBA00022801"/>
    </source>
</evidence>
<feature type="transmembrane region" description="Helical" evidence="5">
    <location>
        <begin position="29"/>
        <end position="50"/>
    </location>
</feature>
<comment type="caution">
    <text evidence="7">The sequence shown here is derived from an EMBL/GenBank/DDBJ whole genome shotgun (WGS) entry which is preliminary data.</text>
</comment>
<gene>
    <name evidence="7" type="ORF">ACFQ3U_06445</name>
</gene>
<accession>A0ABW3TPN4</accession>
<reference evidence="8" key="1">
    <citation type="journal article" date="2019" name="Int. J. Syst. Evol. Microbiol.">
        <title>The Global Catalogue of Microorganisms (GCM) 10K type strain sequencing project: providing services to taxonomists for standard genome sequencing and annotation.</title>
        <authorList>
            <consortium name="The Broad Institute Genomics Platform"/>
            <consortium name="The Broad Institute Genome Sequencing Center for Infectious Disease"/>
            <person name="Wu L."/>
            <person name="Ma J."/>
        </authorList>
    </citation>
    <scope>NUCLEOTIDE SEQUENCE [LARGE SCALE GENOMIC DNA]</scope>
    <source>
        <strain evidence="8">CCUG 50213</strain>
    </source>
</reference>
<sequence>MNSQPSTEVVAATDSAASSKAKVKKIARVSGAAVFTFAMFGTLALPAYAFNDQEAPVAAVAESQSIKVTAGPSLTKIDDIPLEVDTSVADQERRDRLVAEAEERAKELDAAAKGGEKSAPAAVEIPAGAGASGLVAAALAQVGVGQDCTDLVQNALAAIGQTQRRDQGGYDHGVNDFTRYGATTGYVHGSTALAPGDILIWPGLPHVAVYIGGGQAVHGGWSGGTTVVDAISVWGQLPSTVVRMS</sequence>
<dbReference type="EMBL" id="JBHTLY010000002">
    <property type="protein sequence ID" value="MFD1201529.1"/>
    <property type="molecule type" value="Genomic_DNA"/>
</dbReference>
<dbReference type="RefSeq" id="WP_343958054.1">
    <property type="nucleotide sequence ID" value="NZ_BAAAKZ010000002.1"/>
</dbReference>
<protein>
    <recommendedName>
        <fullName evidence="6">NlpC/P60 domain-containing protein</fullName>
    </recommendedName>
</protein>
<evidence type="ECO:0000256" key="1">
    <source>
        <dbReference type="ARBA" id="ARBA00007074"/>
    </source>
</evidence>
<keyword evidence="3" id="KW-0378">Hydrolase</keyword>
<dbReference type="InterPro" id="IPR038765">
    <property type="entry name" value="Papain-like_cys_pep_sf"/>
</dbReference>
<dbReference type="PROSITE" id="PS51935">
    <property type="entry name" value="NLPC_P60"/>
    <property type="match status" value="1"/>
</dbReference>
<keyword evidence="4" id="KW-0788">Thiol protease</keyword>
<keyword evidence="8" id="KW-1185">Reference proteome</keyword>
<keyword evidence="5" id="KW-1133">Transmembrane helix</keyword>
<dbReference type="SUPFAM" id="SSF54001">
    <property type="entry name" value="Cysteine proteinases"/>
    <property type="match status" value="1"/>
</dbReference>
<organism evidence="7 8">
    <name type="scientific">Leucobacter albus</name>
    <dbReference type="NCBI Taxonomy" id="272210"/>
    <lineage>
        <taxon>Bacteria</taxon>
        <taxon>Bacillati</taxon>
        <taxon>Actinomycetota</taxon>
        <taxon>Actinomycetes</taxon>
        <taxon>Micrococcales</taxon>
        <taxon>Microbacteriaceae</taxon>
        <taxon>Leucobacter</taxon>
    </lineage>
</organism>
<evidence type="ECO:0000313" key="7">
    <source>
        <dbReference type="EMBL" id="MFD1201529.1"/>
    </source>
</evidence>
<keyword evidence="2" id="KW-0645">Protease</keyword>
<keyword evidence="5" id="KW-0812">Transmembrane</keyword>
<keyword evidence="5" id="KW-0472">Membrane</keyword>
<evidence type="ECO:0000259" key="6">
    <source>
        <dbReference type="PROSITE" id="PS51935"/>
    </source>
</evidence>
<evidence type="ECO:0000256" key="4">
    <source>
        <dbReference type="ARBA" id="ARBA00022807"/>
    </source>
</evidence>
<evidence type="ECO:0000313" key="8">
    <source>
        <dbReference type="Proteomes" id="UP001597181"/>
    </source>
</evidence>
<comment type="similarity">
    <text evidence="1">Belongs to the peptidase C40 family.</text>
</comment>
<dbReference type="InterPro" id="IPR000064">
    <property type="entry name" value="NLP_P60_dom"/>
</dbReference>
<feature type="domain" description="NlpC/P60" evidence="6">
    <location>
        <begin position="109"/>
        <end position="245"/>
    </location>
</feature>